<dbReference type="Proteomes" id="UP001345691">
    <property type="component" value="Unassembled WGS sequence"/>
</dbReference>
<reference evidence="7 8" key="1">
    <citation type="submission" date="2023-08" db="EMBL/GenBank/DDBJ databases">
        <title>Black Yeasts Isolated from many extreme environments.</title>
        <authorList>
            <person name="Coleine C."/>
            <person name="Stajich J.E."/>
            <person name="Selbmann L."/>
        </authorList>
    </citation>
    <scope>NUCLEOTIDE SEQUENCE [LARGE SCALE GENOMIC DNA]</scope>
    <source>
        <strain evidence="7 8">CCFEE 6328</strain>
    </source>
</reference>
<evidence type="ECO:0000313" key="7">
    <source>
        <dbReference type="EMBL" id="KAK5051311.1"/>
    </source>
</evidence>
<sequence>MGGPEYISMIAGEAKDPRRTVPRAFRTIIARLLVFFVGGALCVGILVPYNDTTLTDGSKTYAGGSPYVISMQRLKIPVLPSIVNAALLTSVLSAGNAYTFNASRSLHALALEGQAPMFLRRLNKKGVPYMAVIVVMLLSCLAYLALGSGSAKVLSWILNFCTAATMLNWSIMAMTWIRFNAAMKAQGIDRKAFLPVVSRFQPYAGYWALGCGFTFLWLQGYSVFLKGNWEVSTFIFDYGIIALAGGIGLFWKIFKRTPFRRAADIDLTSGLQFFDALTEYYRHQRDEAPVTYKDKIMAKIF</sequence>
<evidence type="ECO:0000256" key="1">
    <source>
        <dbReference type="ARBA" id="ARBA00004141"/>
    </source>
</evidence>
<dbReference type="PANTHER" id="PTHR43341:SF15">
    <property type="entry name" value="GENERAL AMINO ACID PERMEASE AGP2"/>
    <property type="match status" value="1"/>
</dbReference>
<dbReference type="InterPro" id="IPR004841">
    <property type="entry name" value="AA-permease/SLC12A_dom"/>
</dbReference>
<evidence type="ECO:0000256" key="4">
    <source>
        <dbReference type="ARBA" id="ARBA00023136"/>
    </source>
</evidence>
<feature type="transmembrane region" description="Helical" evidence="5">
    <location>
        <begin position="28"/>
        <end position="49"/>
    </location>
</feature>
<dbReference type="Pfam" id="PF00324">
    <property type="entry name" value="AA_permease"/>
    <property type="match status" value="1"/>
</dbReference>
<keyword evidence="8" id="KW-1185">Reference proteome</keyword>
<proteinExistence type="predicted"/>
<comment type="caution">
    <text evidence="7">The sequence shown here is derived from an EMBL/GenBank/DDBJ whole genome shotgun (WGS) entry which is preliminary data.</text>
</comment>
<keyword evidence="4 5" id="KW-0472">Membrane</keyword>
<evidence type="ECO:0000313" key="8">
    <source>
        <dbReference type="Proteomes" id="UP001345691"/>
    </source>
</evidence>
<feature type="transmembrane region" description="Helical" evidence="5">
    <location>
        <begin position="231"/>
        <end position="251"/>
    </location>
</feature>
<evidence type="ECO:0000256" key="2">
    <source>
        <dbReference type="ARBA" id="ARBA00022692"/>
    </source>
</evidence>
<dbReference type="EMBL" id="JAVRRF010000034">
    <property type="protein sequence ID" value="KAK5051311.1"/>
    <property type="molecule type" value="Genomic_DNA"/>
</dbReference>
<dbReference type="InterPro" id="IPR050524">
    <property type="entry name" value="APC_YAT"/>
</dbReference>
<name>A0ABR0IY68_9EURO</name>
<dbReference type="Gene3D" id="1.20.1740.10">
    <property type="entry name" value="Amino acid/polyamine transporter I"/>
    <property type="match status" value="1"/>
</dbReference>
<gene>
    <name evidence="7" type="ORF">LTR69_010337</name>
</gene>
<keyword evidence="3 5" id="KW-1133">Transmembrane helix</keyword>
<feature type="transmembrane region" description="Helical" evidence="5">
    <location>
        <begin position="78"/>
        <end position="98"/>
    </location>
</feature>
<accession>A0ABR0IY68</accession>
<evidence type="ECO:0000259" key="6">
    <source>
        <dbReference type="Pfam" id="PF00324"/>
    </source>
</evidence>
<keyword evidence="2 5" id="KW-0812">Transmembrane</keyword>
<evidence type="ECO:0000256" key="5">
    <source>
        <dbReference type="SAM" id="Phobius"/>
    </source>
</evidence>
<feature type="transmembrane region" description="Helical" evidence="5">
    <location>
        <begin position="200"/>
        <end position="219"/>
    </location>
</feature>
<feature type="transmembrane region" description="Helical" evidence="5">
    <location>
        <begin position="127"/>
        <end position="147"/>
    </location>
</feature>
<comment type="subcellular location">
    <subcellularLocation>
        <location evidence="1">Membrane</location>
        <topology evidence="1">Multi-pass membrane protein</topology>
    </subcellularLocation>
</comment>
<dbReference type="PANTHER" id="PTHR43341">
    <property type="entry name" value="AMINO ACID PERMEASE"/>
    <property type="match status" value="1"/>
</dbReference>
<feature type="domain" description="Amino acid permease/ SLC12A" evidence="6">
    <location>
        <begin position="2"/>
        <end position="260"/>
    </location>
</feature>
<feature type="transmembrane region" description="Helical" evidence="5">
    <location>
        <begin position="153"/>
        <end position="179"/>
    </location>
</feature>
<evidence type="ECO:0000256" key="3">
    <source>
        <dbReference type="ARBA" id="ARBA00022989"/>
    </source>
</evidence>
<protein>
    <recommendedName>
        <fullName evidence="6">Amino acid permease/ SLC12A domain-containing protein</fullName>
    </recommendedName>
</protein>
<organism evidence="7 8">
    <name type="scientific">Exophiala sideris</name>
    <dbReference type="NCBI Taxonomy" id="1016849"/>
    <lineage>
        <taxon>Eukaryota</taxon>
        <taxon>Fungi</taxon>
        <taxon>Dikarya</taxon>
        <taxon>Ascomycota</taxon>
        <taxon>Pezizomycotina</taxon>
        <taxon>Eurotiomycetes</taxon>
        <taxon>Chaetothyriomycetidae</taxon>
        <taxon>Chaetothyriales</taxon>
        <taxon>Herpotrichiellaceae</taxon>
        <taxon>Exophiala</taxon>
    </lineage>
</organism>